<evidence type="ECO:0000313" key="3">
    <source>
        <dbReference type="Proteomes" id="UP000026960"/>
    </source>
</evidence>
<dbReference type="Proteomes" id="UP000026960">
    <property type="component" value="Chromosome 6"/>
</dbReference>
<evidence type="ECO:0000256" key="1">
    <source>
        <dbReference type="SAM" id="MobiDB-lite"/>
    </source>
</evidence>
<dbReference type="HOGENOM" id="CLU_1374085_0_0_1"/>
<dbReference type="EnsemblPlants" id="OBART06G13980.1">
    <property type="protein sequence ID" value="OBART06G13980.1"/>
    <property type="gene ID" value="OBART06G13980"/>
</dbReference>
<feature type="region of interest" description="Disordered" evidence="1">
    <location>
        <begin position="38"/>
        <end position="60"/>
    </location>
</feature>
<reference evidence="2" key="2">
    <citation type="submission" date="2015-03" db="UniProtKB">
        <authorList>
            <consortium name="EnsemblPlants"/>
        </authorList>
    </citation>
    <scope>IDENTIFICATION</scope>
</reference>
<dbReference type="PaxDb" id="65489-OBART06G13980.1"/>
<protein>
    <submittedName>
        <fullName evidence="2">Uncharacterized protein</fullName>
    </submittedName>
</protein>
<accession>A0A0D3GGB7</accession>
<keyword evidence="3" id="KW-1185">Reference proteome</keyword>
<feature type="compositionally biased region" description="Gly residues" evidence="1">
    <location>
        <begin position="51"/>
        <end position="60"/>
    </location>
</feature>
<reference evidence="2" key="1">
    <citation type="journal article" date="2009" name="Rice">
        <title>De Novo Next Generation Sequencing of Plant Genomes.</title>
        <authorList>
            <person name="Rounsley S."/>
            <person name="Marri P.R."/>
            <person name="Yu Y."/>
            <person name="He R."/>
            <person name="Sisneros N."/>
            <person name="Goicoechea J.L."/>
            <person name="Lee S.J."/>
            <person name="Angelova A."/>
            <person name="Kudrna D."/>
            <person name="Luo M."/>
            <person name="Affourtit J."/>
            <person name="Desany B."/>
            <person name="Knight J."/>
            <person name="Niazi F."/>
            <person name="Egholm M."/>
            <person name="Wing R.A."/>
        </authorList>
    </citation>
    <scope>NUCLEOTIDE SEQUENCE [LARGE SCALE GENOMIC DNA]</scope>
    <source>
        <strain evidence="2">cv. IRGC 105608</strain>
    </source>
</reference>
<dbReference type="Gramene" id="OBART06G13980.1">
    <property type="protein sequence ID" value="OBART06G13980.1"/>
    <property type="gene ID" value="OBART06G13980"/>
</dbReference>
<organism evidence="2">
    <name type="scientific">Oryza barthii</name>
    <dbReference type="NCBI Taxonomy" id="65489"/>
    <lineage>
        <taxon>Eukaryota</taxon>
        <taxon>Viridiplantae</taxon>
        <taxon>Streptophyta</taxon>
        <taxon>Embryophyta</taxon>
        <taxon>Tracheophyta</taxon>
        <taxon>Spermatophyta</taxon>
        <taxon>Magnoliopsida</taxon>
        <taxon>Liliopsida</taxon>
        <taxon>Poales</taxon>
        <taxon>Poaceae</taxon>
        <taxon>BOP clade</taxon>
        <taxon>Oryzoideae</taxon>
        <taxon>Oryzeae</taxon>
        <taxon>Oryzinae</taxon>
        <taxon>Oryza</taxon>
    </lineage>
</organism>
<proteinExistence type="predicted"/>
<sequence>MWLYGEGRPTACSSTASDVPPYISVRWAAGGQWRSGRSAASAAEAEHTRAAGGGGGGGGLRWATGGQWRRRIENCATRRCGKRLQGGHEGVTREEDVAATPSILPETGGIMHLVPNLRRFGLGVAELERLNCGGDPLHDLNAAMAALESSASAAAAVRASSVDAAGVSWGQAMDKFKVGDLSSEDPITRPSNLFQKSYI</sequence>
<dbReference type="AlphaFoldDB" id="A0A0D3GGB7"/>
<evidence type="ECO:0000313" key="2">
    <source>
        <dbReference type="EnsemblPlants" id="OBART06G13980.1"/>
    </source>
</evidence>
<name>A0A0D3GGB7_9ORYZ</name>